<sequence>MGACHPFEDVPDVHVELRDTEPMEQELLTHLTVIVEAIPATPIALTPMLSVLVTPSVQECTL</sequence>
<name>A0A2G9QH43_AQUCT</name>
<organism evidence="1 2">
    <name type="scientific">Aquarana catesbeiana</name>
    <name type="common">American bullfrog</name>
    <name type="synonym">Rana catesbeiana</name>
    <dbReference type="NCBI Taxonomy" id="8400"/>
    <lineage>
        <taxon>Eukaryota</taxon>
        <taxon>Metazoa</taxon>
        <taxon>Chordata</taxon>
        <taxon>Craniata</taxon>
        <taxon>Vertebrata</taxon>
        <taxon>Euteleostomi</taxon>
        <taxon>Amphibia</taxon>
        <taxon>Batrachia</taxon>
        <taxon>Anura</taxon>
        <taxon>Neobatrachia</taxon>
        <taxon>Ranoidea</taxon>
        <taxon>Ranidae</taxon>
        <taxon>Aquarana</taxon>
    </lineage>
</organism>
<accession>A0A2G9QH43</accession>
<proteinExistence type="predicted"/>
<evidence type="ECO:0000313" key="2">
    <source>
        <dbReference type="Proteomes" id="UP000228934"/>
    </source>
</evidence>
<dbReference type="Proteomes" id="UP000228934">
    <property type="component" value="Unassembled WGS sequence"/>
</dbReference>
<dbReference type="AlphaFoldDB" id="A0A2G9QH43"/>
<dbReference type="EMBL" id="KV985388">
    <property type="protein sequence ID" value="PIO14914.1"/>
    <property type="molecule type" value="Genomic_DNA"/>
</dbReference>
<gene>
    <name evidence="1" type="ORF">AB205_0004580</name>
</gene>
<protein>
    <submittedName>
        <fullName evidence="1">Uncharacterized protein</fullName>
    </submittedName>
</protein>
<evidence type="ECO:0000313" key="1">
    <source>
        <dbReference type="EMBL" id="PIO14914.1"/>
    </source>
</evidence>
<keyword evidence="2" id="KW-1185">Reference proteome</keyword>
<reference evidence="2" key="1">
    <citation type="journal article" date="2017" name="Nat. Commun.">
        <title>The North American bullfrog draft genome provides insight into hormonal regulation of long noncoding RNA.</title>
        <authorList>
            <person name="Hammond S.A."/>
            <person name="Warren R.L."/>
            <person name="Vandervalk B.P."/>
            <person name="Kucuk E."/>
            <person name="Khan H."/>
            <person name="Gibb E.A."/>
            <person name="Pandoh P."/>
            <person name="Kirk H."/>
            <person name="Zhao Y."/>
            <person name="Jones M."/>
            <person name="Mungall A.J."/>
            <person name="Coope R."/>
            <person name="Pleasance S."/>
            <person name="Moore R.A."/>
            <person name="Holt R.A."/>
            <person name="Round J.M."/>
            <person name="Ohora S."/>
            <person name="Walle B.V."/>
            <person name="Veldhoen N."/>
            <person name="Helbing C.C."/>
            <person name="Birol I."/>
        </authorList>
    </citation>
    <scope>NUCLEOTIDE SEQUENCE [LARGE SCALE GENOMIC DNA]</scope>
</reference>